<dbReference type="AlphaFoldDB" id="A0A146K5M8"/>
<keyword evidence="11" id="KW-0482">Metalloprotease</keyword>
<keyword evidence="5" id="KW-0963">Cytoplasm</keyword>
<dbReference type="GO" id="GO:0008180">
    <property type="term" value="C:COP9 signalosome"/>
    <property type="evidence" value="ECO:0007669"/>
    <property type="project" value="UniProtKB-KW"/>
</dbReference>
<dbReference type="SUPFAM" id="SSF102712">
    <property type="entry name" value="JAB1/MPN domain"/>
    <property type="match status" value="1"/>
</dbReference>
<dbReference type="InterPro" id="IPR037518">
    <property type="entry name" value="MPN"/>
</dbReference>
<evidence type="ECO:0000256" key="1">
    <source>
        <dbReference type="ARBA" id="ARBA00004123"/>
    </source>
</evidence>
<dbReference type="GO" id="GO:0046872">
    <property type="term" value="F:metal ion binding"/>
    <property type="evidence" value="ECO:0007669"/>
    <property type="project" value="UniProtKB-KW"/>
</dbReference>
<evidence type="ECO:0000313" key="14">
    <source>
        <dbReference type="EMBL" id="JAP91175.1"/>
    </source>
</evidence>
<sequence length="269" mass="29706">MMGGEEQKVKTDSTETVIISTVALIKMFKHCNRGVPLEVMGLCLGKFIDDYTVYVSDVFAMPQVGASDSVEAVDEAFQANMLDMLKQVGITEDSVGWFHSHPGYGCWLSGTDQKTHESYEKLDKRCIAIVVDPVNSANGRMVIESFRLTGKGGLGIGFGKPVETRIVTGQKGFLRKKEPVSIKRGNGTQYYQMALDFDKMGYEEIMINKIQGKMWIEFVGGGSYKGDLGMLLQKVKDKDFIGSDEAADELIADALQQDIDLVVKNKIFG</sequence>
<dbReference type="Pfam" id="PF01398">
    <property type="entry name" value="JAB"/>
    <property type="match status" value="1"/>
</dbReference>
<dbReference type="GO" id="GO:0000502">
    <property type="term" value="C:proteasome complex"/>
    <property type="evidence" value="ECO:0007669"/>
    <property type="project" value="UniProtKB-KW"/>
</dbReference>
<dbReference type="GO" id="GO:0005737">
    <property type="term" value="C:cytoplasm"/>
    <property type="evidence" value="ECO:0007669"/>
    <property type="project" value="UniProtKB-SubCell"/>
</dbReference>
<keyword evidence="9" id="KW-0378">Hydrolase</keyword>
<evidence type="ECO:0000256" key="3">
    <source>
        <dbReference type="ARBA" id="ARBA00006008"/>
    </source>
</evidence>
<evidence type="ECO:0000256" key="9">
    <source>
        <dbReference type="ARBA" id="ARBA00022801"/>
    </source>
</evidence>
<evidence type="ECO:0000256" key="6">
    <source>
        <dbReference type="ARBA" id="ARBA00022670"/>
    </source>
</evidence>
<keyword evidence="10" id="KW-0862">Zinc</keyword>
<keyword evidence="14" id="KW-0647">Proteasome</keyword>
<evidence type="ECO:0000256" key="12">
    <source>
        <dbReference type="ARBA" id="ARBA00023242"/>
    </source>
</evidence>
<dbReference type="EMBL" id="GDID01005431">
    <property type="protein sequence ID" value="JAP91175.1"/>
    <property type="molecule type" value="Transcribed_RNA"/>
</dbReference>
<name>A0A146K5M8_9EUKA</name>
<dbReference type="Gene3D" id="3.40.140.10">
    <property type="entry name" value="Cytidine Deaminase, domain 2"/>
    <property type="match status" value="1"/>
</dbReference>
<dbReference type="PROSITE" id="PS50249">
    <property type="entry name" value="MPN"/>
    <property type="match status" value="1"/>
</dbReference>
<dbReference type="GO" id="GO:0006508">
    <property type="term" value="P:proteolysis"/>
    <property type="evidence" value="ECO:0007669"/>
    <property type="project" value="UniProtKB-KW"/>
</dbReference>
<evidence type="ECO:0000259" key="13">
    <source>
        <dbReference type="PROSITE" id="PS50249"/>
    </source>
</evidence>
<keyword evidence="7" id="KW-0479">Metal-binding</keyword>
<evidence type="ECO:0000256" key="11">
    <source>
        <dbReference type="ARBA" id="ARBA00023049"/>
    </source>
</evidence>
<evidence type="ECO:0000256" key="8">
    <source>
        <dbReference type="ARBA" id="ARBA00022790"/>
    </source>
</evidence>
<dbReference type="SMART" id="SM00232">
    <property type="entry name" value="JAB_MPN"/>
    <property type="match status" value="1"/>
</dbReference>
<evidence type="ECO:0000256" key="7">
    <source>
        <dbReference type="ARBA" id="ARBA00022723"/>
    </source>
</evidence>
<keyword evidence="8" id="KW-0736">Signalosome</keyword>
<dbReference type="PANTHER" id="PTHR10410">
    <property type="entry name" value="EUKARYOTIC TRANSLATION INITIATION FACTOR 3 -RELATED"/>
    <property type="match status" value="1"/>
</dbReference>
<feature type="domain" description="MPN" evidence="13">
    <location>
        <begin position="17"/>
        <end position="152"/>
    </location>
</feature>
<keyword evidence="12" id="KW-0539">Nucleus</keyword>
<dbReference type="GO" id="GO:0008237">
    <property type="term" value="F:metallopeptidase activity"/>
    <property type="evidence" value="ECO:0007669"/>
    <property type="project" value="UniProtKB-KW"/>
</dbReference>
<gene>
    <name evidence="14" type="ORF">TPC1_17287</name>
</gene>
<evidence type="ECO:0000256" key="5">
    <source>
        <dbReference type="ARBA" id="ARBA00022490"/>
    </source>
</evidence>
<evidence type="ECO:0000256" key="4">
    <source>
        <dbReference type="ARBA" id="ARBA00014880"/>
    </source>
</evidence>
<dbReference type="InterPro" id="IPR050242">
    <property type="entry name" value="JAMM_MPN+_peptidase_M67A"/>
</dbReference>
<comment type="similarity">
    <text evidence="3">Belongs to the peptidase M67A family. CSN5 subfamily.</text>
</comment>
<keyword evidence="6" id="KW-0645">Protease</keyword>
<comment type="subcellular location">
    <subcellularLocation>
        <location evidence="2">Cytoplasm</location>
    </subcellularLocation>
    <subcellularLocation>
        <location evidence="1">Nucleus</location>
    </subcellularLocation>
</comment>
<evidence type="ECO:0000256" key="2">
    <source>
        <dbReference type="ARBA" id="ARBA00004496"/>
    </source>
</evidence>
<evidence type="ECO:0000256" key="10">
    <source>
        <dbReference type="ARBA" id="ARBA00022833"/>
    </source>
</evidence>
<proteinExistence type="inferred from homology"/>
<organism evidence="14">
    <name type="scientific">Trepomonas sp. PC1</name>
    <dbReference type="NCBI Taxonomy" id="1076344"/>
    <lineage>
        <taxon>Eukaryota</taxon>
        <taxon>Metamonada</taxon>
        <taxon>Diplomonadida</taxon>
        <taxon>Hexamitidae</taxon>
        <taxon>Hexamitinae</taxon>
        <taxon>Trepomonas</taxon>
    </lineage>
</organism>
<dbReference type="FunFam" id="3.40.140.10:FF:000203">
    <property type="entry name" value="COP9 signalosome complex subunit 5"/>
    <property type="match status" value="1"/>
</dbReference>
<accession>A0A146K5M8</accession>
<protein>
    <recommendedName>
        <fullName evidence="4">COP9 signalosome complex subunit 5</fullName>
    </recommendedName>
</protein>
<dbReference type="InterPro" id="IPR000555">
    <property type="entry name" value="JAMM/MPN+_dom"/>
</dbReference>
<reference evidence="14" key="1">
    <citation type="submission" date="2015-07" db="EMBL/GenBank/DDBJ databases">
        <title>Adaptation to a free-living lifestyle via gene acquisitions in the diplomonad Trepomonas sp. PC1.</title>
        <authorList>
            <person name="Xu F."/>
            <person name="Jerlstrom-Hultqvist J."/>
            <person name="Kolisko M."/>
            <person name="Simpson A.G.B."/>
            <person name="Roger A.J."/>
            <person name="Svard S.G."/>
            <person name="Andersson J.O."/>
        </authorList>
    </citation>
    <scope>NUCLEOTIDE SEQUENCE</scope>
    <source>
        <strain evidence="14">PC1</strain>
    </source>
</reference>